<evidence type="ECO:0000313" key="1">
    <source>
        <dbReference type="EMBL" id="JAD68737.1"/>
    </source>
</evidence>
<dbReference type="EMBL" id="GBRH01229158">
    <property type="protein sequence ID" value="JAD68737.1"/>
    <property type="molecule type" value="Transcribed_RNA"/>
</dbReference>
<accession>A0A0A9CB47</accession>
<reference evidence="1" key="1">
    <citation type="submission" date="2014-09" db="EMBL/GenBank/DDBJ databases">
        <authorList>
            <person name="Magalhaes I.L.F."/>
            <person name="Oliveira U."/>
            <person name="Santos F.R."/>
            <person name="Vidigal T.H.D.A."/>
            <person name="Brescovit A.D."/>
            <person name="Santos A.J."/>
        </authorList>
    </citation>
    <scope>NUCLEOTIDE SEQUENCE</scope>
    <source>
        <tissue evidence="1">Shoot tissue taken approximately 20 cm above the soil surface</tissue>
    </source>
</reference>
<organism evidence="1">
    <name type="scientific">Arundo donax</name>
    <name type="common">Giant reed</name>
    <name type="synonym">Donax arundinaceus</name>
    <dbReference type="NCBI Taxonomy" id="35708"/>
    <lineage>
        <taxon>Eukaryota</taxon>
        <taxon>Viridiplantae</taxon>
        <taxon>Streptophyta</taxon>
        <taxon>Embryophyta</taxon>
        <taxon>Tracheophyta</taxon>
        <taxon>Spermatophyta</taxon>
        <taxon>Magnoliopsida</taxon>
        <taxon>Liliopsida</taxon>
        <taxon>Poales</taxon>
        <taxon>Poaceae</taxon>
        <taxon>PACMAD clade</taxon>
        <taxon>Arundinoideae</taxon>
        <taxon>Arundineae</taxon>
        <taxon>Arundo</taxon>
    </lineage>
</organism>
<reference evidence="1" key="2">
    <citation type="journal article" date="2015" name="Data Brief">
        <title>Shoot transcriptome of the giant reed, Arundo donax.</title>
        <authorList>
            <person name="Barrero R.A."/>
            <person name="Guerrero F.D."/>
            <person name="Moolhuijzen P."/>
            <person name="Goolsby J.A."/>
            <person name="Tidwell J."/>
            <person name="Bellgard S.E."/>
            <person name="Bellgard M.I."/>
        </authorList>
    </citation>
    <scope>NUCLEOTIDE SEQUENCE</scope>
    <source>
        <tissue evidence="1">Shoot tissue taken approximately 20 cm above the soil surface</tissue>
    </source>
</reference>
<sequence length="27" mass="3315">MHVWDRDLSFLSNYLQKEHTISRISTH</sequence>
<protein>
    <submittedName>
        <fullName evidence="1">Uncharacterized protein</fullName>
    </submittedName>
</protein>
<proteinExistence type="predicted"/>
<name>A0A0A9CB47_ARUDO</name>
<dbReference type="AlphaFoldDB" id="A0A0A9CB47"/>